<feature type="transmembrane region" description="Helical" evidence="1">
    <location>
        <begin position="176"/>
        <end position="199"/>
    </location>
</feature>
<evidence type="ECO:0000256" key="1">
    <source>
        <dbReference type="SAM" id="Phobius"/>
    </source>
</evidence>
<dbReference type="Proteomes" id="UP000620124">
    <property type="component" value="Unassembled WGS sequence"/>
</dbReference>
<evidence type="ECO:0000313" key="3">
    <source>
        <dbReference type="Proteomes" id="UP000620124"/>
    </source>
</evidence>
<proteinExistence type="predicted"/>
<reference evidence="2" key="1">
    <citation type="submission" date="2020-05" db="EMBL/GenBank/DDBJ databases">
        <title>Mycena genomes resolve the evolution of fungal bioluminescence.</title>
        <authorList>
            <person name="Tsai I.J."/>
        </authorList>
    </citation>
    <scope>NUCLEOTIDE SEQUENCE</scope>
    <source>
        <strain evidence="2">CCC161011</strain>
    </source>
</reference>
<dbReference type="AlphaFoldDB" id="A0A8H7CJR0"/>
<dbReference type="EMBL" id="JACAZI010000019">
    <property type="protein sequence ID" value="KAF7340254.1"/>
    <property type="molecule type" value="Genomic_DNA"/>
</dbReference>
<dbReference type="OrthoDB" id="3031992at2759"/>
<organism evidence="2 3">
    <name type="scientific">Mycena venus</name>
    <dbReference type="NCBI Taxonomy" id="2733690"/>
    <lineage>
        <taxon>Eukaryota</taxon>
        <taxon>Fungi</taxon>
        <taxon>Dikarya</taxon>
        <taxon>Basidiomycota</taxon>
        <taxon>Agaricomycotina</taxon>
        <taxon>Agaricomycetes</taxon>
        <taxon>Agaricomycetidae</taxon>
        <taxon>Agaricales</taxon>
        <taxon>Marasmiineae</taxon>
        <taxon>Mycenaceae</taxon>
        <taxon>Mycena</taxon>
    </lineage>
</organism>
<feature type="transmembrane region" description="Helical" evidence="1">
    <location>
        <begin position="133"/>
        <end position="156"/>
    </location>
</feature>
<protein>
    <submittedName>
        <fullName evidence="2">Uncharacterized protein</fullName>
    </submittedName>
</protein>
<comment type="caution">
    <text evidence="2">The sequence shown here is derived from an EMBL/GenBank/DDBJ whole genome shotgun (WGS) entry which is preliminary data.</text>
</comment>
<name>A0A8H7CJR0_9AGAR</name>
<feature type="transmembrane region" description="Helical" evidence="1">
    <location>
        <begin position="100"/>
        <end position="121"/>
    </location>
</feature>
<accession>A0A8H7CJR0</accession>
<sequence>MSNDWTSSSGGGRPEDTNMSLSKKVEEILRRHPTAVHFRMPSREGLFGWLRWTAFTLTCFVAYGHPDIEVLWAALRLEEEGDESVWKDFIRIISDRLNNVLVVSSLLLATASVFITTVPPIPGIINYTLRGPYISIVSAFGLLIGGIICVACTSLVASQATPYWIENVIYRNRACVYCAIMLGAGPIISVGAATLLLAFGMHSQLGIHLCF</sequence>
<evidence type="ECO:0000313" key="2">
    <source>
        <dbReference type="EMBL" id="KAF7340254.1"/>
    </source>
</evidence>
<keyword evidence="1" id="KW-0812">Transmembrane</keyword>
<keyword evidence="3" id="KW-1185">Reference proteome</keyword>
<gene>
    <name evidence="2" type="ORF">MVEN_01944100</name>
</gene>
<keyword evidence="1" id="KW-1133">Transmembrane helix</keyword>
<keyword evidence="1" id="KW-0472">Membrane</keyword>